<dbReference type="AlphaFoldDB" id="A0A5S6QAC7"/>
<dbReference type="Proteomes" id="UP000046395">
    <property type="component" value="Unassembled WGS sequence"/>
</dbReference>
<keyword evidence="1" id="KW-0963">Cytoplasm</keyword>
<feature type="region of interest" description="Disordered" evidence="2">
    <location>
        <begin position="212"/>
        <end position="233"/>
    </location>
</feature>
<dbReference type="InterPro" id="IPR000535">
    <property type="entry name" value="MSP_dom"/>
</dbReference>
<dbReference type="InterPro" id="IPR008962">
    <property type="entry name" value="PapD-like_sf"/>
</dbReference>
<sequence>MGKEKEKETEDRNIIQVYPEELIITGTYFHQRLKYVTLKNWSPYRVGYKVKSSHPDNYTIKPTTGVMESNESVLIRVLLYRYTNKTFNEKHYLSLFALTIDQKEAADEAVLEHLEDATEPAYVKLPIRFKSDNNEQPSPLDDSTQVKKLSSHLLAKFGDSKKSKSLKGKEAQKDEESLTPDGQMGKPIAENGAQQSTEEQIAKELEHLRQIENDPALQTGANKKQGDENEEPAETTFSDYFNNVLSQPDTFFWMTCALLFLIILTR</sequence>
<organism evidence="4 5">
    <name type="scientific">Trichuris muris</name>
    <name type="common">Mouse whipworm</name>
    <dbReference type="NCBI Taxonomy" id="70415"/>
    <lineage>
        <taxon>Eukaryota</taxon>
        <taxon>Metazoa</taxon>
        <taxon>Ecdysozoa</taxon>
        <taxon>Nematoda</taxon>
        <taxon>Enoplea</taxon>
        <taxon>Dorylaimia</taxon>
        <taxon>Trichinellida</taxon>
        <taxon>Trichuridae</taxon>
        <taxon>Trichuris</taxon>
    </lineage>
</organism>
<proteinExistence type="predicted"/>
<dbReference type="WBParaSite" id="TMUE_1000004050.1">
    <property type="protein sequence ID" value="TMUE_1000004050.1"/>
    <property type="gene ID" value="WBGene00291572"/>
</dbReference>
<dbReference type="Gene3D" id="2.60.40.10">
    <property type="entry name" value="Immunoglobulins"/>
    <property type="match status" value="1"/>
</dbReference>
<dbReference type="InterPro" id="IPR013783">
    <property type="entry name" value="Ig-like_fold"/>
</dbReference>
<evidence type="ECO:0000313" key="4">
    <source>
        <dbReference type="Proteomes" id="UP000046395"/>
    </source>
</evidence>
<dbReference type="PROSITE" id="PS50202">
    <property type="entry name" value="MSP"/>
    <property type="match status" value="1"/>
</dbReference>
<comment type="function">
    <text evidence="1">Central component in molecular interactions underlying sperm crawling. Forms an extensive filament system that extends from sperm villipoda, along the leading edge of the pseudopod.</text>
</comment>
<keyword evidence="4" id="KW-1185">Reference proteome</keyword>
<dbReference type="Pfam" id="PF00635">
    <property type="entry name" value="Motile_Sperm"/>
    <property type="match status" value="1"/>
</dbReference>
<evidence type="ECO:0000256" key="1">
    <source>
        <dbReference type="RuleBase" id="RU003425"/>
    </source>
</evidence>
<evidence type="ECO:0000259" key="3">
    <source>
        <dbReference type="PROSITE" id="PS50202"/>
    </source>
</evidence>
<dbReference type="STRING" id="70415.A0A5S6QAC7"/>
<name>A0A5S6QAC7_TRIMR</name>
<feature type="domain" description="MSP" evidence="3">
    <location>
        <begin position="14"/>
        <end position="132"/>
    </location>
</feature>
<feature type="compositionally biased region" description="Basic and acidic residues" evidence="2">
    <location>
        <begin position="161"/>
        <end position="176"/>
    </location>
</feature>
<accession>A0A5S6QAC7</accession>
<dbReference type="SUPFAM" id="SSF49354">
    <property type="entry name" value="PapD-like"/>
    <property type="match status" value="1"/>
</dbReference>
<feature type="region of interest" description="Disordered" evidence="2">
    <location>
        <begin position="161"/>
        <end position="197"/>
    </location>
</feature>
<keyword evidence="1" id="KW-0206">Cytoskeleton</keyword>
<reference evidence="5" key="1">
    <citation type="submission" date="2019-12" db="UniProtKB">
        <authorList>
            <consortium name="WormBaseParasite"/>
        </authorList>
    </citation>
    <scope>IDENTIFICATION</scope>
</reference>
<evidence type="ECO:0000313" key="5">
    <source>
        <dbReference type="WBParaSite" id="TMUE_1000004050.1"/>
    </source>
</evidence>
<evidence type="ECO:0000256" key="2">
    <source>
        <dbReference type="SAM" id="MobiDB-lite"/>
    </source>
</evidence>
<protein>
    <recommendedName>
        <fullName evidence="1">Major sperm protein</fullName>
    </recommendedName>
</protein>